<dbReference type="SUPFAM" id="SSF53720">
    <property type="entry name" value="ALDH-like"/>
    <property type="match status" value="1"/>
</dbReference>
<feature type="region of interest" description="Disordered" evidence="2">
    <location>
        <begin position="1"/>
        <end position="49"/>
    </location>
</feature>
<dbReference type="InterPro" id="IPR016162">
    <property type="entry name" value="Ald_DH_N"/>
</dbReference>
<dbReference type="Pfam" id="PF11563">
    <property type="entry name" value="Protoglobin"/>
    <property type="match status" value="1"/>
</dbReference>
<feature type="compositionally biased region" description="Low complexity" evidence="2">
    <location>
        <begin position="243"/>
        <end position="255"/>
    </location>
</feature>
<dbReference type="InterPro" id="IPR050740">
    <property type="entry name" value="Aldehyde_DH_Superfamily"/>
</dbReference>
<keyword evidence="1" id="KW-0560">Oxidoreductase</keyword>
<feature type="compositionally biased region" description="Polar residues" evidence="2">
    <location>
        <begin position="290"/>
        <end position="329"/>
    </location>
</feature>
<dbReference type="Gene3D" id="3.40.309.10">
    <property type="entry name" value="Aldehyde Dehydrogenase, Chain A, domain 2"/>
    <property type="match status" value="1"/>
</dbReference>
<feature type="region of interest" description="Disordered" evidence="2">
    <location>
        <begin position="240"/>
        <end position="393"/>
    </location>
</feature>
<feature type="domain" description="Globin-sensor" evidence="4">
    <location>
        <begin position="64"/>
        <end position="239"/>
    </location>
</feature>
<evidence type="ECO:0000256" key="1">
    <source>
        <dbReference type="ARBA" id="ARBA00023002"/>
    </source>
</evidence>
<dbReference type="InterPro" id="IPR012292">
    <property type="entry name" value="Globin/Proto"/>
</dbReference>
<dbReference type="EMBL" id="VIFY01000146">
    <property type="protein sequence ID" value="TQB69566.1"/>
    <property type="molecule type" value="Genomic_DNA"/>
</dbReference>
<accession>A0A507QM36</accession>
<evidence type="ECO:0000259" key="4">
    <source>
        <dbReference type="Pfam" id="PF11563"/>
    </source>
</evidence>
<comment type="caution">
    <text evidence="5">The sequence shown here is derived from an EMBL/GenBank/DDBJ whole genome shotgun (WGS) entry which is preliminary data.</text>
</comment>
<feature type="compositionally biased region" description="Polar residues" evidence="2">
    <location>
        <begin position="358"/>
        <end position="380"/>
    </location>
</feature>
<feature type="compositionally biased region" description="Low complexity" evidence="2">
    <location>
        <begin position="337"/>
        <end position="348"/>
    </location>
</feature>
<evidence type="ECO:0000259" key="3">
    <source>
        <dbReference type="Pfam" id="PF00171"/>
    </source>
</evidence>
<proteinExistence type="predicted"/>
<dbReference type="InterPro" id="IPR016163">
    <property type="entry name" value="Ald_DH_C"/>
</dbReference>
<gene>
    <name evidence="5" type="ORF">MPDQ_001647</name>
</gene>
<evidence type="ECO:0000256" key="2">
    <source>
        <dbReference type="SAM" id="MobiDB-lite"/>
    </source>
</evidence>
<dbReference type="CDD" id="cd07105">
    <property type="entry name" value="ALDH_SaliADH"/>
    <property type="match status" value="1"/>
</dbReference>
<dbReference type="Pfam" id="PF00171">
    <property type="entry name" value="Aldedh"/>
    <property type="match status" value="1"/>
</dbReference>
<dbReference type="GO" id="GO:0019825">
    <property type="term" value="F:oxygen binding"/>
    <property type="evidence" value="ECO:0007669"/>
    <property type="project" value="InterPro"/>
</dbReference>
<dbReference type="GO" id="GO:0009450">
    <property type="term" value="P:gamma-aminobutyric acid catabolic process"/>
    <property type="evidence" value="ECO:0007669"/>
    <property type="project" value="TreeGrafter"/>
</dbReference>
<dbReference type="InterPro" id="IPR016161">
    <property type="entry name" value="Ald_DH/histidinol_DH"/>
</dbReference>
<dbReference type="Gene3D" id="1.10.490.10">
    <property type="entry name" value="Globins"/>
    <property type="match status" value="1"/>
</dbReference>
<evidence type="ECO:0000313" key="6">
    <source>
        <dbReference type="Proteomes" id="UP000319663"/>
    </source>
</evidence>
<feature type="domain" description="Aldehyde dehydrogenase" evidence="3">
    <location>
        <begin position="429"/>
        <end position="877"/>
    </location>
</feature>
<evidence type="ECO:0000313" key="5">
    <source>
        <dbReference type="EMBL" id="TQB69566.1"/>
    </source>
</evidence>
<organism evidence="5 6">
    <name type="scientific">Monascus purpureus</name>
    <name type="common">Red mold</name>
    <name type="synonym">Monascus anka</name>
    <dbReference type="NCBI Taxonomy" id="5098"/>
    <lineage>
        <taxon>Eukaryota</taxon>
        <taxon>Fungi</taxon>
        <taxon>Dikarya</taxon>
        <taxon>Ascomycota</taxon>
        <taxon>Pezizomycotina</taxon>
        <taxon>Eurotiomycetes</taxon>
        <taxon>Eurotiomycetidae</taxon>
        <taxon>Eurotiales</taxon>
        <taxon>Aspergillaceae</taxon>
        <taxon>Monascus</taxon>
    </lineage>
</organism>
<protein>
    <recommendedName>
        <fullName evidence="7">Globin-sensor domain-containing protein</fullName>
    </recommendedName>
</protein>
<dbReference type="InterPro" id="IPR009050">
    <property type="entry name" value="Globin-like_sf"/>
</dbReference>
<keyword evidence="6" id="KW-1185">Reference proteome</keyword>
<dbReference type="Proteomes" id="UP000319663">
    <property type="component" value="Unassembled WGS sequence"/>
</dbReference>
<dbReference type="InterPro" id="IPR044398">
    <property type="entry name" value="Globin-sensor_dom"/>
</dbReference>
<dbReference type="AlphaFoldDB" id="A0A507QM36"/>
<sequence>MYGQVKSRQPLQRRPIDASKIPTSATAPPAPSPAPVRDSEKSHEPDTTCPFIHVDRQAIHNNLETRIRYLHSFLDFNRDDIDALISGAKYVKALIPTAVDAMYSKLLEYDITAQSFSKTKKEDGEEKLPSEQSSEILRRKIFLRWYLTKLCSDPSKLEYWEYMDKVGRMHIGRDPSHPIHIDYVHIGMTLGFVMDVFIQTLMSHPQVPFGRKLGLLRALSKVMWIQNDLFARWYIRDGHESSDGGSDADTASYDSTRGHHSSGGGGHHHSPSYQSGGQPNGCPVNHGAKDQSTPRTRPSNRTCQKTQSMYSNASHNTSSKALSEASTIARSREDETSSISSAGTATASNQLYPDPDRNNSTTSLESKKSIGQASAGSSTESRSENRSAFGSVRRMLSNSSRRLDLTKKERVDDDSLSIPLIINNEFTTTQKQFDVRNPATGKLVGRCSSASVEDANRAVQAAQTAFRVWSKMQPYARRDLMMRAAEIMLNRKEELIFYQREETGAGRLFAEHTFMLAVSFLKDFASRIPSIEGSVPTVAEEGRYAMVIKEPYGVVLGIVPWNAPYLHGVRVVGLPLAAGNSVVLKGSELAPRCFWAMGDIYREAGLPAGCVNVLYNQTSHASSVTTALISHPLVRKVNFMGSTQVGSVVASIAGRYIKPITLALGGKASAIVLDDANLGKAAMGCIVGSFMHVERIIVQRGVLEKFRRALVETAEKVFEKDAPPPILIAAGAVEKNKGLVANALAKGANILFGDLNSQETSKASMRPLIVENVTPEMEVYFTESFGPTVSLMAVDTEEEAIALANDTEYGLSAAIYTENLFRAIRVGRGLECGSVHINSTTIHDSPGLPHGGWKSSGFGRSGGGSSCYDEFLQTKTITWVEQ</sequence>
<reference evidence="5 6" key="1">
    <citation type="submission" date="2019-06" db="EMBL/GenBank/DDBJ databases">
        <title>Wine fermentation using esterase from Monascus purpureus.</title>
        <authorList>
            <person name="Geng C."/>
            <person name="Zhang Y."/>
        </authorList>
    </citation>
    <scope>NUCLEOTIDE SEQUENCE [LARGE SCALE GENOMIC DNA]</scope>
    <source>
        <strain evidence="5">HQ1</strain>
    </source>
</reference>
<name>A0A507QM36_MONPU</name>
<evidence type="ECO:0008006" key="7">
    <source>
        <dbReference type="Google" id="ProtNLM"/>
    </source>
</evidence>
<dbReference type="PANTHER" id="PTHR43353">
    <property type="entry name" value="SUCCINATE-SEMIALDEHYDE DEHYDROGENASE, MITOCHONDRIAL"/>
    <property type="match status" value="1"/>
</dbReference>
<dbReference type="PANTHER" id="PTHR43353:SF6">
    <property type="entry name" value="CYTOPLASMIC ALDEHYDE DEHYDROGENASE (EUROFUNG)"/>
    <property type="match status" value="1"/>
</dbReference>
<dbReference type="Gene3D" id="3.40.605.10">
    <property type="entry name" value="Aldehyde Dehydrogenase, Chain A, domain 1"/>
    <property type="match status" value="1"/>
</dbReference>
<feature type="compositionally biased region" description="Polar residues" evidence="2">
    <location>
        <begin position="1"/>
        <end position="10"/>
    </location>
</feature>
<dbReference type="STRING" id="5098.A0A507QM36"/>
<dbReference type="GO" id="GO:0020037">
    <property type="term" value="F:heme binding"/>
    <property type="evidence" value="ECO:0007669"/>
    <property type="project" value="InterPro"/>
</dbReference>
<dbReference type="GO" id="GO:0004777">
    <property type="term" value="F:succinate-semialdehyde dehydrogenase (NAD+) activity"/>
    <property type="evidence" value="ECO:0007669"/>
    <property type="project" value="TreeGrafter"/>
</dbReference>
<feature type="compositionally biased region" description="Basic and acidic residues" evidence="2">
    <location>
        <begin position="37"/>
        <end position="46"/>
    </location>
</feature>
<dbReference type="InterPro" id="IPR015590">
    <property type="entry name" value="Aldehyde_DH_dom"/>
</dbReference>
<dbReference type="SUPFAM" id="SSF46458">
    <property type="entry name" value="Globin-like"/>
    <property type="match status" value="1"/>
</dbReference>